<dbReference type="Proteomes" id="UP000044071">
    <property type="component" value="Unassembled WGS sequence"/>
</dbReference>
<dbReference type="RefSeq" id="WP_043873264.1">
    <property type="nucleotide sequence ID" value="NZ_CCVW01000001.1"/>
</dbReference>
<dbReference type="AlphaFoldDB" id="A0A078KUU2"/>
<accession>A0A078KUU2</accession>
<dbReference type="EMBL" id="CCSB01000001">
    <property type="protein sequence ID" value="CDZ76816.1"/>
    <property type="molecule type" value="Genomic_DNA"/>
</dbReference>
<sequence>MSFAKLDPKLIGKIDVQINAMIDQGHTNSDILNNLQQFAPVVLSMIERVEPKQLELYNNAYPGFRSYLALVLRKNWN</sequence>
<evidence type="ECO:0000313" key="1">
    <source>
        <dbReference type="EMBL" id="CDZ76816.1"/>
    </source>
</evidence>
<keyword evidence="2" id="KW-1185">Reference proteome</keyword>
<reference evidence="1 2" key="1">
    <citation type="submission" date="2014-06" db="EMBL/GenBank/DDBJ databases">
        <authorList>
            <person name="Urmite Genomes Urmite Genomes"/>
        </authorList>
    </citation>
    <scope>NUCLEOTIDE SEQUENCE [LARGE SCALE GENOMIC DNA]</scope>
</reference>
<evidence type="ECO:0000313" key="2">
    <source>
        <dbReference type="Proteomes" id="UP000044071"/>
    </source>
</evidence>
<protein>
    <submittedName>
        <fullName evidence="1">Uncharacterized protein</fullName>
    </submittedName>
</protein>
<gene>
    <name evidence="1" type="ORF">BN59_01092</name>
</gene>
<proteinExistence type="predicted"/>
<name>A0A078KUU2_9GAMM</name>
<organism evidence="1 2">
    <name type="scientific">Legionella massiliensis</name>
    <dbReference type="NCBI Taxonomy" id="1034943"/>
    <lineage>
        <taxon>Bacteria</taxon>
        <taxon>Pseudomonadati</taxon>
        <taxon>Pseudomonadota</taxon>
        <taxon>Gammaproteobacteria</taxon>
        <taxon>Legionellales</taxon>
        <taxon>Legionellaceae</taxon>
        <taxon>Legionella</taxon>
    </lineage>
</organism>